<dbReference type="Pfam" id="PF02661">
    <property type="entry name" value="Fic"/>
    <property type="match status" value="1"/>
</dbReference>
<evidence type="ECO:0000313" key="3">
    <source>
        <dbReference type="Proteomes" id="UP000694460"/>
    </source>
</evidence>
<feature type="domain" description="Fido" evidence="1">
    <location>
        <begin position="104"/>
        <end position="254"/>
    </location>
</feature>
<sequence>MSLPPLIADRAIALSSETAADLEAATSEITKLDGTYADDLSALGTLLLHTESVASSKIEQIEASVDDYARALHGVRANSSAVAMAAATSALEAMIGAVGSNRPICLSAITSAHAALMCGDRSESSAAGELRTVQNWIGGSDFSPRGALYIPPPPETVQGYMNDLITFANRDDMPVLLQAAIAHAQFESIHPFTDGNGRIGRALINTILRRRGTTTRVVVPLASALVARRDDYFDVLGSYRSGEIAPLLRTFVRSARIASAESRSTAQHLHEIPDQWRELTGPVRRGSAAAKLLNVLPAHRFCLRMTRSLWSTRHEAACSTPSAGYAKPAFSAH</sequence>
<reference evidence="2 3" key="1">
    <citation type="submission" date="2021-03" db="EMBL/GenBank/DDBJ databases">
        <title>Sequencing the genomes of 1000 actinobacteria strains.</title>
        <authorList>
            <person name="Klenk H.-P."/>
        </authorList>
    </citation>
    <scope>NUCLEOTIDE SEQUENCE [LARGE SCALE GENOMIC DNA]</scope>
    <source>
        <strain evidence="2 3">DSM 46713</strain>
    </source>
</reference>
<dbReference type="PANTHER" id="PTHR13504">
    <property type="entry name" value="FIDO DOMAIN-CONTAINING PROTEIN DDB_G0283145"/>
    <property type="match status" value="1"/>
</dbReference>
<dbReference type="PANTHER" id="PTHR13504:SF38">
    <property type="entry name" value="FIDO DOMAIN-CONTAINING PROTEIN"/>
    <property type="match status" value="1"/>
</dbReference>
<dbReference type="Proteomes" id="UP000694460">
    <property type="component" value="Unassembled WGS sequence"/>
</dbReference>
<dbReference type="EMBL" id="JAGIOP010000002">
    <property type="protein sequence ID" value="MBP2454111.1"/>
    <property type="molecule type" value="Genomic_DNA"/>
</dbReference>
<dbReference type="Gene3D" id="1.10.3290.10">
    <property type="entry name" value="Fido-like domain"/>
    <property type="match status" value="1"/>
</dbReference>
<organism evidence="2 3">
    <name type="scientific">Mycolicibacterium lutetiense</name>
    <dbReference type="NCBI Taxonomy" id="1641992"/>
    <lineage>
        <taxon>Bacteria</taxon>
        <taxon>Bacillati</taxon>
        <taxon>Actinomycetota</taxon>
        <taxon>Actinomycetes</taxon>
        <taxon>Mycobacteriales</taxon>
        <taxon>Mycobacteriaceae</taxon>
        <taxon>Mycolicibacterium</taxon>
    </lineage>
</organism>
<protein>
    <submittedName>
        <fullName evidence="2">Fic family protein</fullName>
    </submittedName>
</protein>
<dbReference type="InterPro" id="IPR040198">
    <property type="entry name" value="Fido_containing"/>
</dbReference>
<gene>
    <name evidence="2" type="ORF">JOF57_004024</name>
</gene>
<dbReference type="InterPro" id="IPR003812">
    <property type="entry name" value="Fido"/>
</dbReference>
<evidence type="ECO:0000313" key="2">
    <source>
        <dbReference type="EMBL" id="MBP2454111.1"/>
    </source>
</evidence>
<accession>A0ABS4ZY82</accession>
<dbReference type="RefSeq" id="WP_307870055.1">
    <property type="nucleotide sequence ID" value="NZ_JAGIOP010000002.1"/>
</dbReference>
<evidence type="ECO:0000259" key="1">
    <source>
        <dbReference type="PROSITE" id="PS51459"/>
    </source>
</evidence>
<keyword evidence="3" id="KW-1185">Reference proteome</keyword>
<dbReference type="PROSITE" id="PS51459">
    <property type="entry name" value="FIDO"/>
    <property type="match status" value="1"/>
</dbReference>
<proteinExistence type="predicted"/>
<dbReference type="SUPFAM" id="SSF140931">
    <property type="entry name" value="Fic-like"/>
    <property type="match status" value="1"/>
</dbReference>
<comment type="caution">
    <text evidence="2">The sequence shown here is derived from an EMBL/GenBank/DDBJ whole genome shotgun (WGS) entry which is preliminary data.</text>
</comment>
<name>A0ABS4ZY82_9MYCO</name>
<dbReference type="InterPro" id="IPR036597">
    <property type="entry name" value="Fido-like_dom_sf"/>
</dbReference>